<dbReference type="InterPro" id="IPR052162">
    <property type="entry name" value="Sensor_kinase/Photoreceptor"/>
</dbReference>
<feature type="domain" description="PAS" evidence="10">
    <location>
        <begin position="905"/>
        <end position="941"/>
    </location>
</feature>
<organism evidence="12 13">
    <name type="scientific">Sphingomonas humi</name>
    <dbReference type="NCBI Taxonomy" id="335630"/>
    <lineage>
        <taxon>Bacteria</taxon>
        <taxon>Pseudomonadati</taxon>
        <taxon>Pseudomonadota</taxon>
        <taxon>Alphaproteobacteria</taxon>
        <taxon>Sphingomonadales</taxon>
        <taxon>Sphingomonadaceae</taxon>
        <taxon>Sphingomonas</taxon>
    </lineage>
</organism>
<evidence type="ECO:0000256" key="2">
    <source>
        <dbReference type="ARBA" id="ARBA00012438"/>
    </source>
</evidence>
<keyword evidence="4" id="KW-0808">Transferase</keyword>
<dbReference type="SUPFAM" id="SSF47384">
    <property type="entry name" value="Homodimeric domain of signal transducing histidine kinase"/>
    <property type="match status" value="1"/>
</dbReference>
<dbReference type="EMBL" id="BAAAZD010000002">
    <property type="protein sequence ID" value="GAA4010128.1"/>
    <property type="molecule type" value="Genomic_DNA"/>
</dbReference>
<dbReference type="InterPro" id="IPR001610">
    <property type="entry name" value="PAC"/>
</dbReference>
<evidence type="ECO:0000259" key="11">
    <source>
        <dbReference type="PROSITE" id="PS50113"/>
    </source>
</evidence>
<accession>A0ABP7SD35</accession>
<dbReference type="SUPFAM" id="SSF55874">
    <property type="entry name" value="ATPase domain of HSP90 chaperone/DNA topoisomerase II/histidine kinase"/>
    <property type="match status" value="1"/>
</dbReference>
<gene>
    <name evidence="12" type="ORF">GCM10022211_25580</name>
</gene>
<dbReference type="RefSeq" id="WP_344710929.1">
    <property type="nucleotide sequence ID" value="NZ_BAAAZD010000002.1"/>
</dbReference>
<evidence type="ECO:0000256" key="7">
    <source>
        <dbReference type="SAM" id="Coils"/>
    </source>
</evidence>
<dbReference type="EC" id="2.7.13.3" evidence="2"/>
<dbReference type="SMART" id="SM00387">
    <property type="entry name" value="HATPase_c"/>
    <property type="match status" value="1"/>
</dbReference>
<dbReference type="InterPro" id="IPR001789">
    <property type="entry name" value="Sig_transdc_resp-reg_receiver"/>
</dbReference>
<dbReference type="Pfam" id="PF00512">
    <property type="entry name" value="HisKA"/>
    <property type="match status" value="1"/>
</dbReference>
<keyword evidence="13" id="KW-1185">Reference proteome</keyword>
<feature type="domain" description="PAC" evidence="11">
    <location>
        <begin position="467"/>
        <end position="520"/>
    </location>
</feature>
<protein>
    <recommendedName>
        <fullName evidence="2">histidine kinase</fullName>
        <ecNumber evidence="2">2.7.13.3</ecNumber>
    </recommendedName>
</protein>
<dbReference type="SMART" id="SM00086">
    <property type="entry name" value="PAC"/>
    <property type="match status" value="7"/>
</dbReference>
<dbReference type="Gene3D" id="3.40.50.2300">
    <property type="match status" value="1"/>
</dbReference>
<evidence type="ECO:0000256" key="6">
    <source>
        <dbReference type="PROSITE-ProRule" id="PRU00169"/>
    </source>
</evidence>
<dbReference type="CDD" id="cd00130">
    <property type="entry name" value="PAS"/>
    <property type="match status" value="5"/>
</dbReference>
<feature type="domain" description="Histidine kinase" evidence="8">
    <location>
        <begin position="1067"/>
        <end position="1287"/>
    </location>
</feature>
<dbReference type="SUPFAM" id="SSF52172">
    <property type="entry name" value="CheY-like"/>
    <property type="match status" value="1"/>
</dbReference>
<evidence type="ECO:0000259" key="9">
    <source>
        <dbReference type="PROSITE" id="PS50110"/>
    </source>
</evidence>
<comment type="catalytic activity">
    <reaction evidence="1">
        <text>ATP + protein L-histidine = ADP + protein N-phospho-L-histidine.</text>
        <dbReference type="EC" id="2.7.13.3"/>
    </reaction>
</comment>
<dbReference type="InterPro" id="IPR004358">
    <property type="entry name" value="Sig_transdc_His_kin-like_C"/>
</dbReference>
<dbReference type="SUPFAM" id="SSF55785">
    <property type="entry name" value="PYP-like sensor domain (PAS domain)"/>
    <property type="match status" value="8"/>
</dbReference>
<dbReference type="InterPro" id="IPR011006">
    <property type="entry name" value="CheY-like_superfamily"/>
</dbReference>
<dbReference type="SMART" id="SM00388">
    <property type="entry name" value="HisKA"/>
    <property type="match status" value="1"/>
</dbReference>
<evidence type="ECO:0000313" key="12">
    <source>
        <dbReference type="EMBL" id="GAA4010128.1"/>
    </source>
</evidence>
<feature type="domain" description="Response regulatory" evidence="9">
    <location>
        <begin position="1307"/>
        <end position="1417"/>
    </location>
</feature>
<dbReference type="Gene3D" id="1.10.287.130">
    <property type="match status" value="1"/>
</dbReference>
<feature type="coiled-coil region" evidence="7">
    <location>
        <begin position="1024"/>
        <end position="1058"/>
    </location>
</feature>
<name>A0ABP7SD35_9SPHN</name>
<evidence type="ECO:0000256" key="5">
    <source>
        <dbReference type="ARBA" id="ARBA00022777"/>
    </source>
</evidence>
<dbReference type="InterPro" id="IPR005467">
    <property type="entry name" value="His_kinase_dom"/>
</dbReference>
<dbReference type="InterPro" id="IPR013655">
    <property type="entry name" value="PAS_fold_3"/>
</dbReference>
<dbReference type="InterPro" id="IPR036097">
    <property type="entry name" value="HisK_dim/P_sf"/>
</dbReference>
<feature type="domain" description="PAS" evidence="10">
    <location>
        <begin position="394"/>
        <end position="451"/>
    </location>
</feature>
<dbReference type="Gene3D" id="2.10.70.100">
    <property type="match status" value="1"/>
</dbReference>
<evidence type="ECO:0000256" key="4">
    <source>
        <dbReference type="ARBA" id="ARBA00022679"/>
    </source>
</evidence>
<dbReference type="PROSITE" id="PS50113">
    <property type="entry name" value="PAC"/>
    <property type="match status" value="6"/>
</dbReference>
<proteinExistence type="predicted"/>
<feature type="domain" description="PAC" evidence="11">
    <location>
        <begin position="214"/>
        <end position="266"/>
    </location>
</feature>
<dbReference type="SMART" id="SM00091">
    <property type="entry name" value="PAS"/>
    <property type="match status" value="8"/>
</dbReference>
<reference evidence="13" key="1">
    <citation type="journal article" date="2019" name="Int. J. Syst. Evol. Microbiol.">
        <title>The Global Catalogue of Microorganisms (GCM) 10K type strain sequencing project: providing services to taxonomists for standard genome sequencing and annotation.</title>
        <authorList>
            <consortium name="The Broad Institute Genomics Platform"/>
            <consortium name="The Broad Institute Genome Sequencing Center for Infectious Disease"/>
            <person name="Wu L."/>
            <person name="Ma J."/>
        </authorList>
    </citation>
    <scope>NUCLEOTIDE SEQUENCE [LARGE SCALE GENOMIC DNA]</scope>
    <source>
        <strain evidence="13">JCM 16603</strain>
    </source>
</reference>
<dbReference type="Pfam" id="PF08448">
    <property type="entry name" value="PAS_4"/>
    <property type="match status" value="2"/>
</dbReference>
<feature type="domain" description="PAC" evidence="11">
    <location>
        <begin position="597"/>
        <end position="650"/>
    </location>
</feature>
<feature type="domain" description="PAS" evidence="10">
    <location>
        <begin position="267"/>
        <end position="336"/>
    </location>
</feature>
<dbReference type="Pfam" id="PF02518">
    <property type="entry name" value="HATPase_c"/>
    <property type="match status" value="1"/>
</dbReference>
<dbReference type="Gene3D" id="3.30.450.20">
    <property type="entry name" value="PAS domain"/>
    <property type="match status" value="8"/>
</dbReference>
<feature type="domain" description="PAS" evidence="10">
    <location>
        <begin position="142"/>
        <end position="211"/>
    </location>
</feature>
<sequence length="1418" mass="157559">MDQLTSRPQDGFSSDLWQQLADHVSQLVWMADGDGRPFWFNRRCADYTNKSVEELNSEGWSSVIHPEDIDRVRSDWFGAAASGTSYESLLRLRGRDGHYRHFLSRAEPYRDTSGAISNWFGTSTDVTEQIERARAEDQLQLSEEQFRTTAEAVPGLLFVTNAAGENIYVNRFYKDYTGRSDDVLGTGWAGVIHPDDLAAVMAETERARAKGEEFKFDFRLRRHDGAFRWHSTKASPTRNDKGEIVRWVGVSLDVHDQREAEEKARAAAEEIEAIYASAPIGLTQLDRDLRYVRINDRLAEINGIPAAAHVGQRVTELLPSLASQVEEPLQRVLSGDEVWGLEISGDTPAQPGTVRTWRENWLPVRGRDGQITGIAISAEEVTAQKAAELKLAHSEAQFRTLAEALPGMLFITTEEGGNSYVNETFATFSGLPKEELLGTGWTKLIHPDDMERTWQAWADAKAGDRPYEVEYRMRNHAGDYRWIAARAMKIPERDSNGRETWVGTCIDIHATKAAQQELSESEARVRIATEHAEVGFWDVDEVNEALIWPPVVRRMFGVLSDRPVTMEDFYNGLHPDDRPRTAAAYAAAADPEQRALYDVEYRTVGLDDGVVRWVAAKGRGLFDADGRCLRVLGTAIDITDRKTAEEALRRSEERYRALFESMDQGFCIVRVSFDDSGQATDYRFTDLNPAFTRQSGLSQDVLGRSIHEAVPGLEQIWFERYGRIVKTGQSERFIEFAGPTGRWFEVYGFPIGDADDQQVAILFNDVTDRVQRETDLRESEQELRLRLNAIPQMVWSTLPDGYHDFYNDRWYEFTGTPLGSTDGEGWNGMFHPEDQARAWEGWNESLRTGMPYEIEYRLRHHTGTYRWVLGRALPIRNAAGEILRWMGTCTDIDDRIAADQALRESEARLRAILDAVPVGLIFADMNGRLTGSNDRIVDYLGHDLIPSATTASYKEDYVAYHGDGRQVESHEYPLARALAGEQRPELEARVRRSDGSLRWLRYVAAPICGDEGRITGGVVASIDIDREKRLTESLEREVEKVIAEREAAQEALRQSQKLEAMGQLTGGVAHDFNNLLTPIIGSLDLLQRKQILDARTGRLVEGALASAEKARVLVQRLLAFARRQPLKPQAIDLNRVVAEMSELMDSTSGPRIRVLTDLTEELPPALADSNQLEMALLNLSVNARDAMPEGGTLTIAARLEEEGAGHRLGLGADPHVVLSVSDTGLGMDEETRRRAIEPFFSTKGLGKGTGLGLSMVHGLAAQLGGALDIRSALGLGTTIELWLPLANRAVSEGEGPAQEAEAQGSGTVLLVDDEELVRASTAGMLADLGYRVIEADSGEAALALIADGLRPDLLVTDQLMPGVSGTDLAVRLRERSASMPVLIVSGYADLDSLSPAFPHLSKPFRQAELAAALEKVTA</sequence>
<dbReference type="PRINTS" id="PR00344">
    <property type="entry name" value="BCTRLSENSOR"/>
</dbReference>
<dbReference type="PROSITE" id="PS50109">
    <property type="entry name" value="HIS_KIN"/>
    <property type="match status" value="1"/>
</dbReference>
<dbReference type="Pfam" id="PF08447">
    <property type="entry name" value="PAS_3"/>
    <property type="match status" value="5"/>
</dbReference>
<evidence type="ECO:0000259" key="10">
    <source>
        <dbReference type="PROSITE" id="PS50112"/>
    </source>
</evidence>
<keyword evidence="7" id="KW-0175">Coiled coil</keyword>
<evidence type="ECO:0000259" key="8">
    <source>
        <dbReference type="PROSITE" id="PS50109"/>
    </source>
</evidence>
<evidence type="ECO:0000256" key="1">
    <source>
        <dbReference type="ARBA" id="ARBA00000085"/>
    </source>
</evidence>
<dbReference type="InterPro" id="IPR000700">
    <property type="entry name" value="PAS-assoc_C"/>
</dbReference>
<dbReference type="Pfam" id="PF13188">
    <property type="entry name" value="PAS_8"/>
    <property type="match status" value="1"/>
</dbReference>
<feature type="modified residue" description="4-aspartylphosphate" evidence="6">
    <location>
        <position position="1357"/>
    </location>
</feature>
<dbReference type="NCBIfam" id="TIGR00229">
    <property type="entry name" value="sensory_box"/>
    <property type="match status" value="7"/>
</dbReference>
<dbReference type="CDD" id="cd00082">
    <property type="entry name" value="HisKA"/>
    <property type="match status" value="1"/>
</dbReference>
<feature type="domain" description="PAS" evidence="10">
    <location>
        <begin position="13"/>
        <end position="74"/>
    </location>
</feature>
<keyword evidence="3 6" id="KW-0597">Phosphoprotein</keyword>
<feature type="domain" description="PAC" evidence="11">
    <location>
        <begin position="852"/>
        <end position="904"/>
    </location>
</feature>
<dbReference type="PROSITE" id="PS50110">
    <property type="entry name" value="RESPONSE_REGULATORY"/>
    <property type="match status" value="1"/>
</dbReference>
<evidence type="ECO:0000256" key="3">
    <source>
        <dbReference type="ARBA" id="ARBA00022553"/>
    </source>
</evidence>
<comment type="caution">
    <text evidence="12">The sequence shown here is derived from an EMBL/GenBank/DDBJ whole genome shotgun (WGS) entry which is preliminary data.</text>
</comment>
<evidence type="ECO:0000313" key="13">
    <source>
        <dbReference type="Proteomes" id="UP001501310"/>
    </source>
</evidence>
<feature type="domain" description="PAC" evidence="11">
    <location>
        <begin position="984"/>
        <end position="1036"/>
    </location>
</feature>
<dbReference type="InterPro" id="IPR036890">
    <property type="entry name" value="HATPase_C_sf"/>
</dbReference>
<feature type="domain" description="PAC" evidence="11">
    <location>
        <begin position="86"/>
        <end position="138"/>
    </location>
</feature>
<dbReference type="Pfam" id="PF00072">
    <property type="entry name" value="Response_reg"/>
    <property type="match status" value="1"/>
</dbReference>
<dbReference type="InterPro" id="IPR035965">
    <property type="entry name" value="PAS-like_dom_sf"/>
</dbReference>
<dbReference type="PANTHER" id="PTHR43304:SF1">
    <property type="entry name" value="PAC DOMAIN-CONTAINING PROTEIN"/>
    <property type="match status" value="1"/>
</dbReference>
<dbReference type="Proteomes" id="UP001501310">
    <property type="component" value="Unassembled WGS sequence"/>
</dbReference>
<dbReference type="Gene3D" id="3.30.565.10">
    <property type="entry name" value="Histidine kinase-like ATPase, C-terminal domain"/>
    <property type="match status" value="1"/>
</dbReference>
<dbReference type="InterPro" id="IPR003661">
    <property type="entry name" value="HisK_dim/P_dom"/>
</dbReference>
<dbReference type="SMART" id="SM00448">
    <property type="entry name" value="REC"/>
    <property type="match status" value="1"/>
</dbReference>
<dbReference type="InterPro" id="IPR013656">
    <property type="entry name" value="PAS_4"/>
</dbReference>
<dbReference type="InterPro" id="IPR003594">
    <property type="entry name" value="HATPase_dom"/>
</dbReference>
<dbReference type="PROSITE" id="PS50112">
    <property type="entry name" value="PAS"/>
    <property type="match status" value="5"/>
</dbReference>
<keyword evidence="5" id="KW-0418">Kinase</keyword>
<dbReference type="PANTHER" id="PTHR43304">
    <property type="entry name" value="PHYTOCHROME-LIKE PROTEIN CPH1"/>
    <property type="match status" value="1"/>
</dbReference>
<dbReference type="InterPro" id="IPR000014">
    <property type="entry name" value="PAS"/>
</dbReference>